<keyword evidence="3" id="KW-1185">Reference proteome</keyword>
<accession>A0A844D5K6</accession>
<evidence type="ECO:0008006" key="4">
    <source>
        <dbReference type="Google" id="ProtNLM"/>
    </source>
</evidence>
<comment type="caution">
    <text evidence="2">The sequence shown here is derived from an EMBL/GenBank/DDBJ whole genome shotgun (WGS) entry which is preliminary data.</text>
</comment>
<keyword evidence="1" id="KW-0732">Signal</keyword>
<evidence type="ECO:0000313" key="2">
    <source>
        <dbReference type="EMBL" id="MRW86191.1"/>
    </source>
</evidence>
<feature type="chain" id="PRO_5032623084" description="DUF2845 domain-containing protein" evidence="1">
    <location>
        <begin position="20"/>
        <end position="115"/>
    </location>
</feature>
<evidence type="ECO:0000256" key="1">
    <source>
        <dbReference type="SAM" id="SignalP"/>
    </source>
</evidence>
<reference evidence="2 3" key="1">
    <citation type="submission" date="2019-11" db="EMBL/GenBank/DDBJ databases">
        <title>Novel species isolated from a subtropical stream in China.</title>
        <authorList>
            <person name="Lu H."/>
        </authorList>
    </citation>
    <scope>NUCLEOTIDE SEQUENCE [LARGE SCALE GENOMIC DNA]</scope>
    <source>
        <strain evidence="2 3">FT26W</strain>
    </source>
</reference>
<gene>
    <name evidence="2" type="ORF">GJ698_19135</name>
</gene>
<protein>
    <recommendedName>
        <fullName evidence="4">DUF2845 domain-containing protein</fullName>
    </recommendedName>
</protein>
<dbReference type="RefSeq" id="WP_154359446.1">
    <property type="nucleotide sequence ID" value="NZ_WKJL01000014.1"/>
</dbReference>
<dbReference type="EMBL" id="WKJL01000014">
    <property type="protein sequence ID" value="MRW86191.1"/>
    <property type="molecule type" value="Genomic_DNA"/>
</dbReference>
<dbReference type="Proteomes" id="UP000439986">
    <property type="component" value="Unassembled WGS sequence"/>
</dbReference>
<proteinExistence type="predicted"/>
<feature type="signal peptide" evidence="1">
    <location>
        <begin position="1"/>
        <end position="19"/>
    </location>
</feature>
<organism evidence="2 3">
    <name type="scientific">Duganella aquatilis</name>
    <dbReference type="NCBI Taxonomy" id="2666082"/>
    <lineage>
        <taxon>Bacteria</taxon>
        <taxon>Pseudomonadati</taxon>
        <taxon>Pseudomonadota</taxon>
        <taxon>Betaproteobacteria</taxon>
        <taxon>Burkholderiales</taxon>
        <taxon>Oxalobacteraceae</taxon>
        <taxon>Telluria group</taxon>
        <taxon>Duganella</taxon>
    </lineage>
</organism>
<dbReference type="AlphaFoldDB" id="A0A844D5K6"/>
<sequence>MKRLLLLLSLALAALPAFAQKLDTPSFVIQIISNCAEGSVTCDNVNYIGTSKKTGKSVRLRGKTVHSLCADGVTPCRFQGYEFKSGNTHYFVSEDGRLEVTLNNKSLVSEKGQWE</sequence>
<name>A0A844D5K6_9BURK</name>
<evidence type="ECO:0000313" key="3">
    <source>
        <dbReference type="Proteomes" id="UP000439986"/>
    </source>
</evidence>